<organism evidence="12 13">
    <name type="scientific">Nocardiopsis rhodophaea</name>
    <dbReference type="NCBI Taxonomy" id="280238"/>
    <lineage>
        <taxon>Bacteria</taxon>
        <taxon>Bacillati</taxon>
        <taxon>Actinomycetota</taxon>
        <taxon>Actinomycetes</taxon>
        <taxon>Streptosporangiales</taxon>
        <taxon>Nocardiopsidaceae</taxon>
        <taxon>Nocardiopsis</taxon>
    </lineage>
</organism>
<evidence type="ECO:0000256" key="7">
    <source>
        <dbReference type="ARBA" id="ARBA00023157"/>
    </source>
</evidence>
<name>A0ABN2SQ68_9ACTN</name>
<keyword evidence="7" id="KW-1015">Disulfide bond</keyword>
<evidence type="ECO:0000256" key="8">
    <source>
        <dbReference type="SAM" id="MobiDB-lite"/>
    </source>
</evidence>
<evidence type="ECO:0000259" key="10">
    <source>
        <dbReference type="Pfam" id="PF00089"/>
    </source>
</evidence>
<dbReference type="Gene3D" id="2.40.10.10">
    <property type="entry name" value="Trypsin-like serine proteases"/>
    <property type="match status" value="2"/>
</dbReference>
<evidence type="ECO:0000256" key="1">
    <source>
        <dbReference type="ARBA" id="ARBA00007664"/>
    </source>
</evidence>
<keyword evidence="3 9" id="KW-0732">Signal</keyword>
<dbReference type="Gene3D" id="3.30.300.50">
    <property type="match status" value="2"/>
</dbReference>
<dbReference type="EMBL" id="BAAAPC010000005">
    <property type="protein sequence ID" value="GAA1990635.1"/>
    <property type="molecule type" value="Genomic_DNA"/>
</dbReference>
<feature type="signal peptide" evidence="9">
    <location>
        <begin position="1"/>
        <end position="28"/>
    </location>
</feature>
<dbReference type="RefSeq" id="WP_344105093.1">
    <property type="nucleotide sequence ID" value="NZ_BAAAPC010000005.1"/>
</dbReference>
<evidence type="ECO:0000256" key="4">
    <source>
        <dbReference type="ARBA" id="ARBA00022801"/>
    </source>
</evidence>
<comment type="caution">
    <text evidence="12">The sequence shown here is derived from an EMBL/GenBank/DDBJ whole genome shotgun (WGS) entry which is preliminary data.</text>
</comment>
<dbReference type="Pfam" id="PF00089">
    <property type="entry name" value="Trypsin"/>
    <property type="match status" value="1"/>
</dbReference>
<proteinExistence type="inferred from homology"/>
<dbReference type="InterPro" id="IPR009003">
    <property type="entry name" value="Peptidase_S1_PA"/>
</dbReference>
<feature type="chain" id="PRO_5046686748" evidence="9">
    <location>
        <begin position="29"/>
        <end position="386"/>
    </location>
</feature>
<evidence type="ECO:0000313" key="13">
    <source>
        <dbReference type="Proteomes" id="UP001501585"/>
    </source>
</evidence>
<feature type="compositionally biased region" description="Low complexity" evidence="8">
    <location>
        <begin position="23"/>
        <end position="35"/>
    </location>
</feature>
<dbReference type="GO" id="GO:0006508">
    <property type="term" value="P:proteolysis"/>
    <property type="evidence" value="ECO:0007669"/>
    <property type="project" value="UniProtKB-KW"/>
</dbReference>
<dbReference type="Pfam" id="PF02983">
    <property type="entry name" value="Pro_Al_protease"/>
    <property type="match status" value="1"/>
</dbReference>
<evidence type="ECO:0000256" key="9">
    <source>
        <dbReference type="SAM" id="SignalP"/>
    </source>
</evidence>
<evidence type="ECO:0000256" key="2">
    <source>
        <dbReference type="ARBA" id="ARBA00022670"/>
    </source>
</evidence>
<dbReference type="GO" id="GO:0008233">
    <property type="term" value="F:peptidase activity"/>
    <property type="evidence" value="ECO:0007669"/>
    <property type="project" value="UniProtKB-KW"/>
</dbReference>
<evidence type="ECO:0000256" key="5">
    <source>
        <dbReference type="ARBA" id="ARBA00022825"/>
    </source>
</evidence>
<dbReference type="PRINTS" id="PR00861">
    <property type="entry name" value="ALYTICPTASE"/>
</dbReference>
<dbReference type="Proteomes" id="UP001501585">
    <property type="component" value="Unassembled WGS sequence"/>
</dbReference>
<protein>
    <submittedName>
        <fullName evidence="12">Alpha-lytic protease prodomain-containing protein</fullName>
    </submittedName>
</protein>
<dbReference type="InterPro" id="IPR037295">
    <property type="entry name" value="Alpha-lytic_protease_prodomain"/>
</dbReference>
<dbReference type="SUPFAM" id="SSF50494">
    <property type="entry name" value="Trypsin-like serine proteases"/>
    <property type="match status" value="1"/>
</dbReference>
<keyword evidence="5" id="KW-0720">Serine protease</keyword>
<feature type="domain" description="Peptidase S1" evidence="10">
    <location>
        <begin position="199"/>
        <end position="375"/>
    </location>
</feature>
<dbReference type="PIRSF" id="PIRSF001134">
    <property type="entry name" value="Streptogrisin"/>
    <property type="match status" value="1"/>
</dbReference>
<feature type="region of interest" description="Disordered" evidence="8">
    <location>
        <begin position="23"/>
        <end position="58"/>
    </location>
</feature>
<keyword evidence="4" id="KW-0378">Hydrolase</keyword>
<keyword evidence="13" id="KW-1185">Reference proteome</keyword>
<dbReference type="InterPro" id="IPR001254">
    <property type="entry name" value="Trypsin_dom"/>
</dbReference>
<dbReference type="InterPro" id="IPR035070">
    <property type="entry name" value="Streptogrisin_prodomain"/>
</dbReference>
<sequence>MRTSPIFSALGATALTVGLIASPAPASADSPTDAPQNAPDRADTQTEALQRDLGLSSPSEATKLLADEAKARKLERTARKAAGDAFGGAVYDQGSGKLTVSLTDASATEKIEALGMKTRLVEHGEEQLDDVVDELNDAEDTAPAEVTGWYADLADDSVVVTALPGETKAAKDLIADAGVDADAVRIEESSERPELYANIVGGLAYYIGNRSRCSVGFTATNSSGQPGFVTAGHCGNRGDSVRLGNGRGVFENSIFPYYDMAFVRATSNLNPTNLVSMYNGGYREVDGSREANVGASVCRSGSTTGWHCGRIQAKNQTVRYPQGTVYGMTRTSVCAEPGDSGGSYISGNQAQGVTSGGSGNCRSGGTTFFFPVNPILSQFNLTLYTG</sequence>
<gene>
    <name evidence="12" type="ORF">GCM10009799_15710</name>
</gene>
<keyword evidence="2 12" id="KW-0645">Protease</keyword>
<comment type="similarity">
    <text evidence="1">Belongs to the peptidase S1 family.</text>
</comment>
<dbReference type="InterPro" id="IPR004236">
    <property type="entry name" value="Pept_S1_alpha_lytic"/>
</dbReference>
<dbReference type="InterPro" id="IPR043504">
    <property type="entry name" value="Peptidase_S1_PA_chymotrypsin"/>
</dbReference>
<evidence type="ECO:0000313" key="12">
    <source>
        <dbReference type="EMBL" id="GAA1990635.1"/>
    </source>
</evidence>
<feature type="domain" description="Peptidase S1A alpha-lytic prodomain" evidence="11">
    <location>
        <begin position="123"/>
        <end position="181"/>
    </location>
</feature>
<reference evidence="12 13" key="1">
    <citation type="journal article" date="2019" name="Int. J. Syst. Evol. Microbiol.">
        <title>The Global Catalogue of Microorganisms (GCM) 10K type strain sequencing project: providing services to taxonomists for standard genome sequencing and annotation.</title>
        <authorList>
            <consortium name="The Broad Institute Genomics Platform"/>
            <consortium name="The Broad Institute Genome Sequencing Center for Infectious Disease"/>
            <person name="Wu L."/>
            <person name="Ma J."/>
        </authorList>
    </citation>
    <scope>NUCLEOTIDE SEQUENCE [LARGE SCALE GENOMIC DNA]</scope>
    <source>
        <strain evidence="12 13">JCM 15313</strain>
    </source>
</reference>
<dbReference type="InterPro" id="IPR001316">
    <property type="entry name" value="Pept_S1A_streptogrisin"/>
</dbReference>
<evidence type="ECO:0000259" key="11">
    <source>
        <dbReference type="Pfam" id="PF02983"/>
    </source>
</evidence>
<dbReference type="SUPFAM" id="SSF54806">
    <property type="entry name" value="Alpha-lytic protease prodomain"/>
    <property type="match status" value="1"/>
</dbReference>
<dbReference type="CDD" id="cd21112">
    <property type="entry name" value="alphaLP-like"/>
    <property type="match status" value="1"/>
</dbReference>
<evidence type="ECO:0000256" key="3">
    <source>
        <dbReference type="ARBA" id="ARBA00022729"/>
    </source>
</evidence>
<accession>A0ABN2SQ68</accession>
<evidence type="ECO:0000256" key="6">
    <source>
        <dbReference type="ARBA" id="ARBA00023145"/>
    </source>
</evidence>
<keyword evidence="6" id="KW-0865">Zymogen</keyword>